<evidence type="ECO:0000313" key="1">
    <source>
        <dbReference type="Proteomes" id="UP000813463"/>
    </source>
</evidence>
<dbReference type="PANTHER" id="PTHR33710">
    <property type="entry name" value="BNAC02G09200D PROTEIN"/>
    <property type="match status" value="1"/>
</dbReference>
<dbReference type="InterPro" id="IPR036691">
    <property type="entry name" value="Endo/exonu/phosph_ase_sf"/>
</dbReference>
<proteinExistence type="predicted"/>
<dbReference type="PANTHER" id="PTHR33710:SF80">
    <property type="entry name" value="ENDONUCLEASE_EXONUCLEASE_PHOSPHATASE"/>
    <property type="match status" value="1"/>
</dbReference>
<dbReference type="Gene3D" id="3.60.10.10">
    <property type="entry name" value="Endonuclease/exonuclease/phosphatase"/>
    <property type="match status" value="1"/>
</dbReference>
<evidence type="ECO:0008006" key="3">
    <source>
        <dbReference type="Google" id="ProtNLM"/>
    </source>
</evidence>
<protein>
    <recommendedName>
        <fullName evidence="3">Endonuclease/exonuclease/phosphatase domain-containing protein</fullName>
    </recommendedName>
</protein>
<name>A0ABM3RJ39_SPIOL</name>
<dbReference type="GeneID" id="130470081"/>
<dbReference type="RefSeq" id="XP_056695637.1">
    <property type="nucleotide sequence ID" value="XM_056839659.1"/>
</dbReference>
<evidence type="ECO:0000313" key="2">
    <source>
        <dbReference type="RefSeq" id="XP_056695637.1"/>
    </source>
</evidence>
<gene>
    <name evidence="2" type="primary">LOC130470081</name>
</gene>
<accession>A0ABM3RJ39</accession>
<dbReference type="Proteomes" id="UP000813463">
    <property type="component" value="Chromosome 3"/>
</dbReference>
<reference evidence="2" key="2">
    <citation type="submission" date="2025-08" db="UniProtKB">
        <authorList>
            <consortium name="RefSeq"/>
        </authorList>
    </citation>
    <scope>IDENTIFICATION</scope>
    <source>
        <tissue evidence="2">Leaf</tissue>
    </source>
</reference>
<dbReference type="SUPFAM" id="SSF56219">
    <property type="entry name" value="DNase I-like"/>
    <property type="match status" value="1"/>
</dbReference>
<reference evidence="1" key="1">
    <citation type="journal article" date="2021" name="Nat. Commun.">
        <title>Genomic analyses provide insights into spinach domestication and the genetic basis of agronomic traits.</title>
        <authorList>
            <person name="Cai X."/>
            <person name="Sun X."/>
            <person name="Xu C."/>
            <person name="Sun H."/>
            <person name="Wang X."/>
            <person name="Ge C."/>
            <person name="Zhang Z."/>
            <person name="Wang Q."/>
            <person name="Fei Z."/>
            <person name="Jiao C."/>
            <person name="Wang Q."/>
        </authorList>
    </citation>
    <scope>NUCLEOTIDE SEQUENCE [LARGE SCALE GENOMIC DNA]</scope>
    <source>
        <strain evidence="1">cv. Varoflay</strain>
    </source>
</reference>
<organism evidence="1 2">
    <name type="scientific">Spinacia oleracea</name>
    <name type="common">Spinach</name>
    <dbReference type="NCBI Taxonomy" id="3562"/>
    <lineage>
        <taxon>Eukaryota</taxon>
        <taxon>Viridiplantae</taxon>
        <taxon>Streptophyta</taxon>
        <taxon>Embryophyta</taxon>
        <taxon>Tracheophyta</taxon>
        <taxon>Spermatophyta</taxon>
        <taxon>Magnoliopsida</taxon>
        <taxon>eudicotyledons</taxon>
        <taxon>Gunneridae</taxon>
        <taxon>Pentapetalae</taxon>
        <taxon>Caryophyllales</taxon>
        <taxon>Chenopodiaceae</taxon>
        <taxon>Chenopodioideae</taxon>
        <taxon>Anserineae</taxon>
        <taxon>Spinacia</taxon>
    </lineage>
</organism>
<keyword evidence="1" id="KW-1185">Reference proteome</keyword>
<sequence length="194" mass="21822">MGDFNSILLSGDKENANPVTDAETRDFEACLDRAALYELKSCGHFFSWSNKGQGNPRISSRINRALGNKVWHSGFTDAVVDYINPGLSDHSLLLMTCTINLNSGSRPFKIFNYMAYHPSFLKVVQKGWEVEYQGSSIKDVGKVQTQPAANHTDVTKKSTDKECIDKLKKFLHVQESSYRKKSRIQWLQAGGLEL</sequence>